<organism evidence="2 3">
    <name type="scientific">Petrolisthes manimaculis</name>
    <dbReference type="NCBI Taxonomy" id="1843537"/>
    <lineage>
        <taxon>Eukaryota</taxon>
        <taxon>Metazoa</taxon>
        <taxon>Ecdysozoa</taxon>
        <taxon>Arthropoda</taxon>
        <taxon>Crustacea</taxon>
        <taxon>Multicrustacea</taxon>
        <taxon>Malacostraca</taxon>
        <taxon>Eumalacostraca</taxon>
        <taxon>Eucarida</taxon>
        <taxon>Decapoda</taxon>
        <taxon>Pleocyemata</taxon>
        <taxon>Anomura</taxon>
        <taxon>Galatheoidea</taxon>
        <taxon>Porcellanidae</taxon>
        <taxon>Petrolisthes</taxon>
    </lineage>
</organism>
<evidence type="ECO:0000313" key="3">
    <source>
        <dbReference type="Proteomes" id="UP001292094"/>
    </source>
</evidence>
<dbReference type="AlphaFoldDB" id="A0AAE1NVQ0"/>
<reference evidence="2" key="1">
    <citation type="submission" date="2023-11" db="EMBL/GenBank/DDBJ databases">
        <title>Genome assemblies of two species of porcelain crab, Petrolisthes cinctipes and Petrolisthes manimaculis (Anomura: Porcellanidae).</title>
        <authorList>
            <person name="Angst P."/>
        </authorList>
    </citation>
    <scope>NUCLEOTIDE SEQUENCE</scope>
    <source>
        <strain evidence="2">PB745_02</strain>
        <tissue evidence="2">Gill</tissue>
    </source>
</reference>
<keyword evidence="3" id="KW-1185">Reference proteome</keyword>
<name>A0AAE1NVQ0_9EUCA</name>
<evidence type="ECO:0000256" key="1">
    <source>
        <dbReference type="SAM" id="MobiDB-lite"/>
    </source>
</evidence>
<protein>
    <submittedName>
        <fullName evidence="2">Uncharacterized protein</fullName>
    </submittedName>
</protein>
<proteinExistence type="predicted"/>
<accession>A0AAE1NVQ0</accession>
<evidence type="ECO:0000313" key="2">
    <source>
        <dbReference type="EMBL" id="KAK4296231.1"/>
    </source>
</evidence>
<dbReference type="EMBL" id="JAWZYT010003904">
    <property type="protein sequence ID" value="KAK4296231.1"/>
    <property type="molecule type" value="Genomic_DNA"/>
</dbReference>
<dbReference type="Proteomes" id="UP001292094">
    <property type="component" value="Unassembled WGS sequence"/>
</dbReference>
<gene>
    <name evidence="2" type="ORF">Pmani_031260</name>
</gene>
<comment type="caution">
    <text evidence="2">The sequence shown here is derived from an EMBL/GenBank/DDBJ whole genome shotgun (WGS) entry which is preliminary data.</text>
</comment>
<sequence length="88" mass="9843">MNKRREETQSVEVQAVERCDDGKDGWQEPPHQCPRILLSCSDNKKSSISPPGRPWRDRNLVMSAAFAFADPNLSAPCFKSTGGRLLKV</sequence>
<feature type="region of interest" description="Disordered" evidence="1">
    <location>
        <begin position="1"/>
        <end position="27"/>
    </location>
</feature>
<feature type="compositionally biased region" description="Basic and acidic residues" evidence="1">
    <location>
        <begin position="15"/>
        <end position="26"/>
    </location>
</feature>